<proteinExistence type="predicted"/>
<evidence type="ECO:0008006" key="11">
    <source>
        <dbReference type="Google" id="ProtNLM"/>
    </source>
</evidence>
<evidence type="ECO:0000256" key="6">
    <source>
        <dbReference type="SAM" id="MobiDB-lite"/>
    </source>
</evidence>
<dbReference type="InterPro" id="IPR035979">
    <property type="entry name" value="RBD_domain_sf"/>
</dbReference>
<evidence type="ECO:0000313" key="10">
    <source>
        <dbReference type="Proteomes" id="UP001642483"/>
    </source>
</evidence>
<dbReference type="Gene3D" id="3.30.70.330">
    <property type="match status" value="6"/>
</dbReference>
<dbReference type="CDD" id="cd12318">
    <property type="entry name" value="RRM5_RBM19_like"/>
    <property type="match status" value="1"/>
</dbReference>
<dbReference type="SMART" id="SM00464">
    <property type="entry name" value="LON"/>
    <property type="match status" value="1"/>
</dbReference>
<feature type="domain" description="Lon N-terminal" evidence="8">
    <location>
        <begin position="789"/>
        <end position="991"/>
    </location>
</feature>
<feature type="region of interest" description="Disordered" evidence="6">
    <location>
        <begin position="636"/>
        <end position="655"/>
    </location>
</feature>
<feature type="region of interest" description="Disordered" evidence="6">
    <location>
        <begin position="341"/>
        <end position="370"/>
    </location>
</feature>
<evidence type="ECO:0000259" key="8">
    <source>
        <dbReference type="PROSITE" id="PS51787"/>
    </source>
</evidence>
<feature type="domain" description="RRM" evidence="7">
    <location>
        <begin position="155"/>
        <end position="230"/>
    </location>
</feature>
<feature type="domain" description="RRM" evidence="7">
    <location>
        <begin position="264"/>
        <end position="342"/>
    </location>
</feature>
<dbReference type="Gene3D" id="2.30.130.40">
    <property type="entry name" value="LON domain-like"/>
    <property type="match status" value="1"/>
</dbReference>
<dbReference type="InterPro" id="IPR034423">
    <property type="entry name" value="RBM19_RRM5"/>
</dbReference>
<dbReference type="InterPro" id="IPR046336">
    <property type="entry name" value="Lon_prtase_N_sf"/>
</dbReference>
<sequence length="991" mass="112053">MSRLIVKNLPSKITDDKLREKFSQYGVVTDVKLVFTKSGKFRRFAFVGYRANEEAENARNNLHKSLLNNQRMIVENCRDFGVQEKAKKLQKENENDEAENENNKKLSSRNSDDENIHPKSEISDLEFMKSKTTLSDDEDELNNVTAENDEPFVRHHIRMRGCPFNLKEKQVREFFYPLLITRISIQKSEHGNRTGTVFVSFTNKEDVEQSLKHDGDYLSGRYIELFRVKDKQSPVSLKPSDKPWMKKVVEDHDNCEIEDISETGRLFVRNLSYTCTESDLEKHFEKFGPLSEVNIPQDNLTHKSVGFGFVTFMMPEHGLKAFNELDGSAFQGRMLHILPAKAKTEQSESNNPDAKSSFKRNKASVEKKSSQSSHNWNSLFVGTNSVADALSEKYNEDKNVILSSTDKHSAAVRVALGETQIIKETRDFLIDNGVSLDAFSQPNAERSKTVIIAKNLSVGATSSELREMFEKHARLGRLLLSPSGVTAIIECLEPSEARNAFMKLAYRKFHHKPLYLEWAPMETFVEPKPQENKNKVEEVMKDVGADNEQDGASSLTLFVKNLNFETTDEAFRGHFEKCGPLLSCAISKKKTHKRNILLSMGYGFVTFKNKSDGQKALKTLQNLYLDGHKLELKLSERKKPVNVGQDRKRQEDKKQVSSKILIRNIPFQANVSEIRSLFKSFGELKSVRLPKKLSADLGQSGHHRGFAFVDFVTKQDAKSAFETLCHSTHLYGRRLVLEWADSENDTVEGLRRKTSEHYHGDAKKHKSVNLIEEELTTTPAENMQLPARLPLLLVGDNVLMPGSSRRIKVDTPRNVSLVKEYLLRSASLRNTIIGVIPETVDPDVADESPDNIHRIGTAAMVVQVVGSNWPRAHYTLLAHGLCRFSVDNIMRDSPFMTAKVTRMGKWPTDPDGIEEEAVSDLASQLRNDALLLVNALDMSAPIVSKLRSLLGRLPDHTLPDVIAAIVRSSPEEKLKVVDVISNPLLLVMSHH</sequence>
<keyword evidence="10" id="KW-1185">Reference proteome</keyword>
<protein>
    <recommendedName>
        <fullName evidence="11">RNA-binding protein 19</fullName>
    </recommendedName>
</protein>
<dbReference type="InterPro" id="IPR051945">
    <property type="entry name" value="RRM_MRD1_RNA_proc_ribogen"/>
</dbReference>
<organism evidence="9 10">
    <name type="scientific">Clavelina lepadiformis</name>
    <name type="common">Light-bulb sea squirt</name>
    <name type="synonym">Ascidia lepadiformis</name>
    <dbReference type="NCBI Taxonomy" id="159417"/>
    <lineage>
        <taxon>Eukaryota</taxon>
        <taxon>Metazoa</taxon>
        <taxon>Chordata</taxon>
        <taxon>Tunicata</taxon>
        <taxon>Ascidiacea</taxon>
        <taxon>Aplousobranchia</taxon>
        <taxon>Clavelinidae</taxon>
        <taxon>Clavelina</taxon>
    </lineage>
</organism>
<dbReference type="InterPro" id="IPR000504">
    <property type="entry name" value="RRM_dom"/>
</dbReference>
<dbReference type="SUPFAM" id="SSF88697">
    <property type="entry name" value="PUA domain-like"/>
    <property type="match status" value="1"/>
</dbReference>
<evidence type="ECO:0000259" key="7">
    <source>
        <dbReference type="PROSITE" id="PS50102"/>
    </source>
</evidence>
<comment type="caution">
    <text evidence="9">The sequence shown here is derived from an EMBL/GenBank/DDBJ whole genome shotgun (WGS) entry which is preliminary data.</text>
</comment>
<dbReference type="Pfam" id="PF02190">
    <property type="entry name" value="LON_substr_bdg"/>
    <property type="match status" value="1"/>
</dbReference>
<dbReference type="PANTHER" id="PTHR48039">
    <property type="entry name" value="RNA-BINDING MOTIF PROTEIN 14B"/>
    <property type="match status" value="1"/>
</dbReference>
<dbReference type="SUPFAM" id="SSF54928">
    <property type="entry name" value="RNA-binding domain, RBD"/>
    <property type="match status" value="5"/>
</dbReference>
<feature type="domain" description="RRM" evidence="7">
    <location>
        <begin position="658"/>
        <end position="742"/>
    </location>
</feature>
<evidence type="ECO:0000256" key="1">
    <source>
        <dbReference type="ARBA" id="ARBA00004123"/>
    </source>
</evidence>
<dbReference type="InterPro" id="IPR012677">
    <property type="entry name" value="Nucleotide-bd_a/b_plait_sf"/>
</dbReference>
<keyword evidence="3 5" id="KW-0694">RNA-binding</keyword>
<reference evidence="9 10" key="1">
    <citation type="submission" date="2024-02" db="EMBL/GenBank/DDBJ databases">
        <authorList>
            <person name="Daric V."/>
            <person name="Darras S."/>
        </authorList>
    </citation>
    <scope>NUCLEOTIDE SEQUENCE [LARGE SCALE GENOMIC DNA]</scope>
</reference>
<dbReference type="Proteomes" id="UP001642483">
    <property type="component" value="Unassembled WGS sequence"/>
</dbReference>
<dbReference type="CDD" id="cd12571">
    <property type="entry name" value="RRM6_RBM19"/>
    <property type="match status" value="1"/>
</dbReference>
<dbReference type="EMBL" id="CAWYQH010000001">
    <property type="protein sequence ID" value="CAK8671046.1"/>
    <property type="molecule type" value="Genomic_DNA"/>
</dbReference>
<feature type="domain" description="RRM" evidence="7">
    <location>
        <begin position="2"/>
        <end position="79"/>
    </location>
</feature>
<dbReference type="InterPro" id="IPR015947">
    <property type="entry name" value="PUA-like_sf"/>
</dbReference>
<evidence type="ECO:0000313" key="9">
    <source>
        <dbReference type="EMBL" id="CAK8671046.1"/>
    </source>
</evidence>
<dbReference type="PROSITE" id="PS50102">
    <property type="entry name" value="RRM"/>
    <property type="match status" value="5"/>
</dbReference>
<feature type="domain" description="RRM" evidence="7">
    <location>
        <begin position="555"/>
        <end position="637"/>
    </location>
</feature>
<accession>A0ABP0EWT9</accession>
<gene>
    <name evidence="9" type="ORF">CVLEPA_LOCUS71</name>
</gene>
<name>A0ABP0EWT9_CLALP</name>
<feature type="compositionally biased region" description="Basic and acidic residues" evidence="6">
    <location>
        <begin position="110"/>
        <end position="122"/>
    </location>
</feature>
<keyword evidence="4" id="KW-0539">Nucleus</keyword>
<evidence type="ECO:0000256" key="3">
    <source>
        <dbReference type="ARBA" id="ARBA00022884"/>
    </source>
</evidence>
<evidence type="ECO:0000256" key="4">
    <source>
        <dbReference type="ARBA" id="ARBA00023242"/>
    </source>
</evidence>
<dbReference type="InterPro" id="IPR003111">
    <property type="entry name" value="Lon_prtase_N"/>
</dbReference>
<dbReference type="InterPro" id="IPR034421">
    <property type="entry name" value="RBM19_RRM6"/>
</dbReference>
<dbReference type="PANTHER" id="PTHR48039:SF5">
    <property type="entry name" value="RNA-BINDING PROTEIN 28"/>
    <property type="match status" value="1"/>
</dbReference>
<feature type="region of interest" description="Disordered" evidence="6">
    <location>
        <begin position="86"/>
        <end position="122"/>
    </location>
</feature>
<comment type="subcellular location">
    <subcellularLocation>
        <location evidence="1">Nucleus</location>
    </subcellularLocation>
</comment>
<dbReference type="Pfam" id="PF00076">
    <property type="entry name" value="RRM_1"/>
    <property type="match status" value="5"/>
</dbReference>
<keyword evidence="2" id="KW-0677">Repeat</keyword>
<evidence type="ECO:0000256" key="2">
    <source>
        <dbReference type="ARBA" id="ARBA00022737"/>
    </source>
</evidence>
<evidence type="ECO:0000256" key="5">
    <source>
        <dbReference type="PROSITE-ProRule" id="PRU00176"/>
    </source>
</evidence>
<dbReference type="PROSITE" id="PS51787">
    <property type="entry name" value="LON_N"/>
    <property type="match status" value="1"/>
</dbReference>
<dbReference type="SMART" id="SM00360">
    <property type="entry name" value="RRM"/>
    <property type="match status" value="6"/>
</dbReference>